<sequence length="556" mass="60377">MSSTTMFRLILIILWGLQKFAVALQVTPGSPCAALCLNDPKSDTQDPGSSFTNAADISCTDHDYQSSSKGIKFKNCMECLQNSNAVSGDENDMNWFLYNLRYSVDVCVYGFPNITKAVSSPCDIDYACQPLKKALEDDELNPDIAAEYGYCDADGGKFAGSQVDSCIQCFQSSTNQAYLANFFTALKAGCQQRPQSGALIGLSGSLFTKLHVNITAPPRNDTSAVDTGTGATAMTTGAIVGIAVGAGLLFLGGTALFWVYYRKQKDTYTDFSSEYDARSGSKSISPPLQGAFSAMDTEQQLSDYELKSQQAYVNNADYYDKYEKELQGRRPIYAFNPNKPGSGPSGALPTHHAYLPQTMSRNSDKTRGSTPDPNPRPVKSNKPDSYALQAYLNAAEDAKASVLPGPPPGPLPAAHARGNSLNRGSLPHSSHNRSSSRLSNGSSSDKPAQLRPAPLPRQAASKIPALQLPSVPRIRIPKKYPPPKINIEGATPVADKGDMPVRLEISNPIISHEERFAERRPRTASPQRIVEQKVVDRRAPRYIEEVSTGKREFMFG</sequence>
<evidence type="ECO:0000313" key="4">
    <source>
        <dbReference type="EMBL" id="ORY71512.1"/>
    </source>
</evidence>
<keyword evidence="2" id="KW-0812">Transmembrane</keyword>
<protein>
    <recommendedName>
        <fullName evidence="6">LPXTG-domain-containing protein</fullName>
    </recommendedName>
</protein>
<evidence type="ECO:0000256" key="3">
    <source>
        <dbReference type="SAM" id="SignalP"/>
    </source>
</evidence>
<feature type="signal peptide" evidence="3">
    <location>
        <begin position="1"/>
        <end position="23"/>
    </location>
</feature>
<feature type="chain" id="PRO_5012960240" description="LPXTG-domain-containing protein" evidence="3">
    <location>
        <begin position="24"/>
        <end position="556"/>
    </location>
</feature>
<dbReference type="RefSeq" id="XP_040721104.1">
    <property type="nucleotide sequence ID" value="XM_040859141.1"/>
</dbReference>
<keyword evidence="5" id="KW-1185">Reference proteome</keyword>
<comment type="caution">
    <text evidence="4">The sequence shown here is derived from an EMBL/GenBank/DDBJ whole genome shotgun (WGS) entry which is preliminary data.</text>
</comment>
<keyword evidence="3" id="KW-0732">Signal</keyword>
<evidence type="ECO:0000256" key="1">
    <source>
        <dbReference type="SAM" id="MobiDB-lite"/>
    </source>
</evidence>
<dbReference type="Proteomes" id="UP000193689">
    <property type="component" value="Unassembled WGS sequence"/>
</dbReference>
<feature type="region of interest" description="Disordered" evidence="1">
    <location>
        <begin position="332"/>
        <end position="383"/>
    </location>
</feature>
<gene>
    <name evidence="4" type="ORF">BCR38DRAFT_417055</name>
</gene>
<keyword evidence="2" id="KW-0472">Membrane</keyword>
<dbReference type="AlphaFoldDB" id="A0A1Y2EIU5"/>
<organism evidence="4 5">
    <name type="scientific">Pseudomassariella vexata</name>
    <dbReference type="NCBI Taxonomy" id="1141098"/>
    <lineage>
        <taxon>Eukaryota</taxon>
        <taxon>Fungi</taxon>
        <taxon>Dikarya</taxon>
        <taxon>Ascomycota</taxon>
        <taxon>Pezizomycotina</taxon>
        <taxon>Sordariomycetes</taxon>
        <taxon>Xylariomycetidae</taxon>
        <taxon>Amphisphaeriales</taxon>
        <taxon>Pseudomassariaceae</taxon>
        <taxon>Pseudomassariella</taxon>
    </lineage>
</organism>
<evidence type="ECO:0008006" key="6">
    <source>
        <dbReference type="Google" id="ProtNLM"/>
    </source>
</evidence>
<feature type="compositionally biased region" description="Low complexity" evidence="1">
    <location>
        <begin position="424"/>
        <end position="444"/>
    </location>
</feature>
<proteinExistence type="predicted"/>
<dbReference type="GeneID" id="63775353"/>
<accession>A0A1Y2EIU5</accession>
<dbReference type="InParanoid" id="A0A1Y2EIU5"/>
<feature type="region of interest" description="Disordered" evidence="1">
    <location>
        <begin position="474"/>
        <end position="493"/>
    </location>
</feature>
<reference evidence="4 5" key="1">
    <citation type="submission" date="2016-07" db="EMBL/GenBank/DDBJ databases">
        <title>Pervasive Adenine N6-methylation of Active Genes in Fungi.</title>
        <authorList>
            <consortium name="DOE Joint Genome Institute"/>
            <person name="Mondo S.J."/>
            <person name="Dannebaum R.O."/>
            <person name="Kuo R.C."/>
            <person name="Labutti K."/>
            <person name="Haridas S."/>
            <person name="Kuo A."/>
            <person name="Salamov A."/>
            <person name="Ahrendt S.R."/>
            <person name="Lipzen A."/>
            <person name="Sullivan W."/>
            <person name="Andreopoulos W.B."/>
            <person name="Clum A."/>
            <person name="Lindquist E."/>
            <person name="Daum C."/>
            <person name="Ramamoorthy G.K."/>
            <person name="Gryganskyi A."/>
            <person name="Culley D."/>
            <person name="Magnuson J.K."/>
            <person name="James T.Y."/>
            <person name="O'Malley M.A."/>
            <person name="Stajich J.E."/>
            <person name="Spatafora J.W."/>
            <person name="Visel A."/>
            <person name="Grigoriev I.V."/>
        </authorList>
    </citation>
    <scope>NUCLEOTIDE SEQUENCE [LARGE SCALE GENOMIC DNA]</scope>
    <source>
        <strain evidence="4 5">CBS 129021</strain>
    </source>
</reference>
<evidence type="ECO:0000313" key="5">
    <source>
        <dbReference type="Proteomes" id="UP000193689"/>
    </source>
</evidence>
<feature type="region of interest" description="Disordered" evidence="1">
    <location>
        <begin position="400"/>
        <end position="466"/>
    </location>
</feature>
<dbReference type="OrthoDB" id="5426678at2759"/>
<keyword evidence="2" id="KW-1133">Transmembrane helix</keyword>
<dbReference type="EMBL" id="MCFJ01000001">
    <property type="protein sequence ID" value="ORY71512.1"/>
    <property type="molecule type" value="Genomic_DNA"/>
</dbReference>
<evidence type="ECO:0000256" key="2">
    <source>
        <dbReference type="SAM" id="Phobius"/>
    </source>
</evidence>
<feature type="transmembrane region" description="Helical" evidence="2">
    <location>
        <begin position="238"/>
        <end position="261"/>
    </location>
</feature>
<name>A0A1Y2EIU5_9PEZI</name>